<dbReference type="RefSeq" id="WP_078933827.1">
    <property type="nucleotide sequence ID" value="NZ_FUWG01000015.1"/>
</dbReference>
<dbReference type="SUPFAM" id="SSF51261">
    <property type="entry name" value="Duplicated hybrid motif"/>
    <property type="match status" value="1"/>
</dbReference>
<dbReference type="STRING" id="261392.SAMN02745149_01929"/>
<feature type="region of interest" description="Disordered" evidence="2">
    <location>
        <begin position="28"/>
        <end position="61"/>
    </location>
</feature>
<dbReference type="PANTHER" id="PTHR21666">
    <property type="entry name" value="PEPTIDASE-RELATED"/>
    <property type="match status" value="1"/>
</dbReference>
<dbReference type="PANTHER" id="PTHR21666:SF289">
    <property type="entry name" value="L-ALA--D-GLU ENDOPEPTIDASE"/>
    <property type="match status" value="1"/>
</dbReference>
<dbReference type="Pfam" id="PF01551">
    <property type="entry name" value="Peptidase_M23"/>
    <property type="match status" value="1"/>
</dbReference>
<dbReference type="GO" id="GO:0004222">
    <property type="term" value="F:metalloendopeptidase activity"/>
    <property type="evidence" value="ECO:0007669"/>
    <property type="project" value="TreeGrafter"/>
</dbReference>
<dbReference type="AlphaFoldDB" id="A0A1T4MC49"/>
<keyword evidence="5" id="KW-1185">Reference proteome</keyword>
<dbReference type="GeneID" id="78317590"/>
<dbReference type="OrthoDB" id="365043at2"/>
<feature type="compositionally biased region" description="Gly residues" evidence="2">
    <location>
        <begin position="37"/>
        <end position="61"/>
    </location>
</feature>
<evidence type="ECO:0000313" key="4">
    <source>
        <dbReference type="EMBL" id="SJZ64619.1"/>
    </source>
</evidence>
<feature type="domain" description="M23ase beta-sheet core" evidence="3">
    <location>
        <begin position="163"/>
        <end position="250"/>
    </location>
</feature>
<dbReference type="EMBL" id="FUWG01000015">
    <property type="protein sequence ID" value="SJZ64619.1"/>
    <property type="molecule type" value="Genomic_DNA"/>
</dbReference>
<evidence type="ECO:0000259" key="3">
    <source>
        <dbReference type="Pfam" id="PF01551"/>
    </source>
</evidence>
<name>A0A1T4MC49_TREPO</name>
<dbReference type="InterPro" id="IPR011055">
    <property type="entry name" value="Dup_hybrid_motif"/>
</dbReference>
<reference evidence="4 5" key="1">
    <citation type="submission" date="2017-02" db="EMBL/GenBank/DDBJ databases">
        <authorList>
            <person name="Peterson S.W."/>
        </authorList>
    </citation>
    <scope>NUCLEOTIDE SEQUENCE [LARGE SCALE GENOMIC DNA]</scope>
    <source>
        <strain evidence="4 5">ATCC BAA-908</strain>
    </source>
</reference>
<gene>
    <name evidence="4" type="ORF">SAMN02745149_01929</name>
</gene>
<evidence type="ECO:0000256" key="1">
    <source>
        <dbReference type="ARBA" id="ARBA00022729"/>
    </source>
</evidence>
<sequence>MKFNLSNFLELDIKALLAVNGGSDCGGGYSPPSNPSAGGGSKTPTGGGGSGSGSGRGASGGGYCSGASDGKTIYANPYYKGGGKNSISTNAGGGNCGNISGKNDLPQISDVEKNAVDDAGKLAKVADGIAYPVGDEYSDEFVVTDIFGPREPIETPIGMTEEKFHTGIDIAAQEGTRINSIGDGIVSEVGNRNDLGNYVVVTHPNGTSTRYAHCSEITTSVGSIVSAGQQIGCVGSTGMSTGAHLHLSYDGDGDGLYTSCEADNPNYLLSR</sequence>
<evidence type="ECO:0000313" key="5">
    <source>
        <dbReference type="Proteomes" id="UP000190423"/>
    </source>
</evidence>
<evidence type="ECO:0000256" key="2">
    <source>
        <dbReference type="SAM" id="MobiDB-lite"/>
    </source>
</evidence>
<dbReference type="Gene3D" id="2.70.70.10">
    <property type="entry name" value="Glucose Permease (Domain IIA)"/>
    <property type="match status" value="1"/>
</dbReference>
<organism evidence="4 5">
    <name type="scientific">Treponema porcinum</name>
    <dbReference type="NCBI Taxonomy" id="261392"/>
    <lineage>
        <taxon>Bacteria</taxon>
        <taxon>Pseudomonadati</taxon>
        <taxon>Spirochaetota</taxon>
        <taxon>Spirochaetia</taxon>
        <taxon>Spirochaetales</taxon>
        <taxon>Treponemataceae</taxon>
        <taxon>Treponema</taxon>
    </lineage>
</organism>
<dbReference type="CDD" id="cd12797">
    <property type="entry name" value="M23_peptidase"/>
    <property type="match status" value="1"/>
</dbReference>
<dbReference type="Proteomes" id="UP000190423">
    <property type="component" value="Unassembled WGS sequence"/>
</dbReference>
<dbReference type="InterPro" id="IPR050570">
    <property type="entry name" value="Cell_wall_metabolism_enzyme"/>
</dbReference>
<proteinExistence type="predicted"/>
<protein>
    <submittedName>
        <fullName evidence="4">Peptidase family M23</fullName>
    </submittedName>
</protein>
<keyword evidence="1" id="KW-0732">Signal</keyword>
<accession>A0A1T4MC49</accession>
<dbReference type="InterPro" id="IPR016047">
    <property type="entry name" value="M23ase_b-sheet_dom"/>
</dbReference>